<evidence type="ECO:0000259" key="7">
    <source>
        <dbReference type="Pfam" id="PF02771"/>
    </source>
</evidence>
<accession>A0AAJ3TTH7</accession>
<evidence type="ECO:0008006" key="10">
    <source>
        <dbReference type="Google" id="ProtNLM"/>
    </source>
</evidence>
<dbReference type="RefSeq" id="WP_158090758.1">
    <property type="nucleotide sequence ID" value="NZ_LQPR01000055.1"/>
</dbReference>
<feature type="domain" description="Acyl-CoA dehydrogenase/oxidase N-terminal" evidence="7">
    <location>
        <begin position="5"/>
        <end position="116"/>
    </location>
</feature>
<evidence type="ECO:0000256" key="1">
    <source>
        <dbReference type="ARBA" id="ARBA00001974"/>
    </source>
</evidence>
<proteinExistence type="inferred from homology"/>
<dbReference type="Gene3D" id="1.20.140.10">
    <property type="entry name" value="Butyryl-CoA Dehydrogenase, subunit A, domain 3"/>
    <property type="match status" value="1"/>
</dbReference>
<dbReference type="SUPFAM" id="SSF47203">
    <property type="entry name" value="Acyl-CoA dehydrogenase C-terminal domain-like"/>
    <property type="match status" value="1"/>
</dbReference>
<dbReference type="InterPro" id="IPR046373">
    <property type="entry name" value="Acyl-CoA_Oxase/DH_mid-dom_sf"/>
</dbReference>
<dbReference type="CDD" id="cd00567">
    <property type="entry name" value="ACAD"/>
    <property type="match status" value="1"/>
</dbReference>
<evidence type="ECO:0000256" key="4">
    <source>
        <dbReference type="ARBA" id="ARBA00022827"/>
    </source>
</evidence>
<evidence type="ECO:0000256" key="5">
    <source>
        <dbReference type="ARBA" id="ARBA00023002"/>
    </source>
</evidence>
<dbReference type="InterPro" id="IPR036250">
    <property type="entry name" value="AcylCo_DH-like_C"/>
</dbReference>
<comment type="cofactor">
    <cofactor evidence="1">
        <name>FAD</name>
        <dbReference type="ChEBI" id="CHEBI:57692"/>
    </cofactor>
</comment>
<dbReference type="Pfam" id="PF02771">
    <property type="entry name" value="Acyl-CoA_dh_N"/>
    <property type="match status" value="1"/>
</dbReference>
<dbReference type="InterPro" id="IPR009075">
    <property type="entry name" value="AcylCo_DH/oxidase_C"/>
</dbReference>
<dbReference type="InterPro" id="IPR037069">
    <property type="entry name" value="AcylCoA_DH/ox_N_sf"/>
</dbReference>
<evidence type="ECO:0000256" key="3">
    <source>
        <dbReference type="ARBA" id="ARBA00022630"/>
    </source>
</evidence>
<evidence type="ECO:0000313" key="8">
    <source>
        <dbReference type="EMBL" id="ORW68097.1"/>
    </source>
</evidence>
<gene>
    <name evidence="8" type="ORF">AWC23_21960</name>
</gene>
<protein>
    <recommendedName>
        <fullName evidence="10">Acyl-CoA dehydrogenase</fullName>
    </recommendedName>
</protein>
<dbReference type="AlphaFoldDB" id="A0AAJ3TTH7"/>
<dbReference type="EMBL" id="LQPR01000055">
    <property type="protein sequence ID" value="ORW68097.1"/>
    <property type="molecule type" value="Genomic_DNA"/>
</dbReference>
<dbReference type="Pfam" id="PF00441">
    <property type="entry name" value="Acyl-CoA_dh_1"/>
    <property type="match status" value="1"/>
</dbReference>
<dbReference type="InterPro" id="IPR009100">
    <property type="entry name" value="AcylCoA_DH/oxidase_NM_dom_sf"/>
</dbReference>
<dbReference type="PANTHER" id="PTHR43884:SF20">
    <property type="entry name" value="ACYL-COA DEHYDROGENASE FADE28"/>
    <property type="match status" value="1"/>
</dbReference>
<evidence type="ECO:0000256" key="2">
    <source>
        <dbReference type="ARBA" id="ARBA00009347"/>
    </source>
</evidence>
<evidence type="ECO:0000259" key="6">
    <source>
        <dbReference type="Pfam" id="PF00441"/>
    </source>
</evidence>
<comment type="similarity">
    <text evidence="2">Belongs to the acyl-CoA dehydrogenase family.</text>
</comment>
<dbReference type="Gene3D" id="1.10.540.10">
    <property type="entry name" value="Acyl-CoA dehydrogenase/oxidase, N-terminal domain"/>
    <property type="match status" value="1"/>
</dbReference>
<keyword evidence="3" id="KW-0285">Flavoprotein</keyword>
<keyword evidence="9" id="KW-1185">Reference proteome</keyword>
<dbReference type="PANTHER" id="PTHR43884">
    <property type="entry name" value="ACYL-COA DEHYDROGENASE"/>
    <property type="match status" value="1"/>
</dbReference>
<organism evidence="8 9">
    <name type="scientific">Mycobacterium saskatchewanense</name>
    <dbReference type="NCBI Taxonomy" id="220927"/>
    <lineage>
        <taxon>Bacteria</taxon>
        <taxon>Bacillati</taxon>
        <taxon>Actinomycetota</taxon>
        <taxon>Actinomycetes</taxon>
        <taxon>Mycobacteriales</taxon>
        <taxon>Mycobacteriaceae</taxon>
        <taxon>Mycobacterium</taxon>
        <taxon>Mycobacterium simiae complex</taxon>
    </lineage>
</organism>
<name>A0AAJ3TTH7_9MYCO</name>
<dbReference type="InterPro" id="IPR013786">
    <property type="entry name" value="AcylCoA_DH/ox_N"/>
</dbReference>
<dbReference type="GO" id="GO:0050660">
    <property type="term" value="F:flavin adenine dinucleotide binding"/>
    <property type="evidence" value="ECO:0007669"/>
    <property type="project" value="InterPro"/>
</dbReference>
<dbReference type="SUPFAM" id="SSF56645">
    <property type="entry name" value="Acyl-CoA dehydrogenase NM domain-like"/>
    <property type="match status" value="1"/>
</dbReference>
<dbReference type="Proteomes" id="UP000193387">
    <property type="component" value="Unassembled WGS sequence"/>
</dbReference>
<keyword evidence="4" id="KW-0274">FAD</keyword>
<reference evidence="8 9" key="1">
    <citation type="submission" date="2016-01" db="EMBL/GenBank/DDBJ databases">
        <title>The new phylogeny of the genus Mycobacterium.</title>
        <authorList>
            <person name="Tarcisio F."/>
            <person name="Conor M."/>
            <person name="Antonella G."/>
            <person name="Elisabetta G."/>
            <person name="Giulia F.S."/>
            <person name="Sara T."/>
            <person name="Anna F."/>
            <person name="Clotilde B."/>
            <person name="Roberto B."/>
            <person name="Veronica D.S."/>
            <person name="Fabio R."/>
            <person name="Monica P."/>
            <person name="Olivier J."/>
            <person name="Enrico T."/>
            <person name="Nicola S."/>
        </authorList>
    </citation>
    <scope>NUCLEOTIDE SEQUENCE [LARGE SCALE GENOMIC DNA]</scope>
    <source>
        <strain evidence="8 9">DSM 44616</strain>
    </source>
</reference>
<dbReference type="GO" id="GO:0003995">
    <property type="term" value="F:acyl-CoA dehydrogenase activity"/>
    <property type="evidence" value="ECO:0007669"/>
    <property type="project" value="TreeGrafter"/>
</dbReference>
<feature type="domain" description="Acyl-CoA dehydrogenase/oxidase C-terminal" evidence="6">
    <location>
        <begin position="226"/>
        <end position="348"/>
    </location>
</feature>
<evidence type="ECO:0000313" key="9">
    <source>
        <dbReference type="Proteomes" id="UP000193387"/>
    </source>
</evidence>
<dbReference type="Gene3D" id="2.40.110.10">
    <property type="entry name" value="Butyryl-CoA Dehydrogenase, subunit A, domain 2"/>
    <property type="match status" value="1"/>
</dbReference>
<keyword evidence="5" id="KW-0560">Oxidoreductase</keyword>
<comment type="caution">
    <text evidence="8">The sequence shown here is derived from an EMBL/GenBank/DDBJ whole genome shotgun (WGS) entry which is preliminary data.</text>
</comment>
<sequence length="363" mass="39520">MQLQTPEQDELRSTSRKVLLRNATSERIREVSSTAAGHDAEFWNQIAEMGWLALTVPEDNDGLGLGLPELAILGEEFGYSLQPSPFLAHSLVTWMIAQRGSENLQVRLVPSLAGGDAVASWALPQPGDAETLVLRDGRLNGTRRLVPYANCADHLLVEASADGQPLLVVVDVAAAGTALRVTDQHTIDLTRPYARVDFDAVPVEADAVISLTAAPSELWRAAVALQCAESVGVTRRLVQMTVSYVNTRHQFDRPIGSFQAIKHHIADMHIQLEGAAAATEESVWAIHRRRSDAAVAAHVAKSWTGRAASWVASEALQLHGGIGFTWEHDLHLYLRRAKVNELLLGAPAWHDERIFDTLVAGIA</sequence>